<organism evidence="5 6">
    <name type="scientific">Acinetobacter genomosp. 33YU</name>
    <dbReference type="NCBI Taxonomy" id="1675530"/>
    <lineage>
        <taxon>Bacteria</taxon>
        <taxon>Pseudomonadati</taxon>
        <taxon>Pseudomonadota</taxon>
        <taxon>Gammaproteobacteria</taxon>
        <taxon>Moraxellales</taxon>
        <taxon>Moraxellaceae</taxon>
        <taxon>Acinetobacter</taxon>
    </lineage>
</organism>
<evidence type="ECO:0000256" key="2">
    <source>
        <dbReference type="ARBA" id="ARBA00005979"/>
    </source>
</evidence>
<evidence type="ECO:0000256" key="1">
    <source>
        <dbReference type="ARBA" id="ARBA00001917"/>
    </source>
</evidence>
<dbReference type="NCBIfam" id="NF007899">
    <property type="entry name" value="PRK10605.1"/>
    <property type="match status" value="1"/>
</dbReference>
<comment type="caution">
    <text evidence="5">The sequence shown here is derived from an EMBL/GenBank/DDBJ whole genome shotgun (WGS) entry which is preliminary data.</text>
</comment>
<dbReference type="GO" id="GO:0005829">
    <property type="term" value="C:cytosol"/>
    <property type="evidence" value="ECO:0007669"/>
    <property type="project" value="UniProtKB-ARBA"/>
</dbReference>
<comment type="cofactor">
    <cofactor evidence="1">
        <name>FMN</name>
        <dbReference type="ChEBI" id="CHEBI:58210"/>
    </cofactor>
</comment>
<proteinExistence type="inferred from homology"/>
<dbReference type="Proteomes" id="UP000189376">
    <property type="component" value="Unassembled WGS sequence"/>
</dbReference>
<dbReference type="Gene3D" id="3.20.20.70">
    <property type="entry name" value="Aldolase class I"/>
    <property type="match status" value="1"/>
</dbReference>
<reference evidence="5 6" key="1">
    <citation type="submission" date="2015-07" db="EMBL/GenBank/DDBJ databases">
        <title>Acinetobacter yuneri, a novel member of Acinetobacter calcoaceticus-Acinetobacter baumannii complex isolated from clinical specimen.</title>
        <authorList>
            <person name="Yu Y."/>
        </authorList>
    </citation>
    <scope>NUCLEOTIDE SEQUENCE [LARGE SCALE GENOMIC DNA]</scope>
    <source>
        <strain evidence="5 6">A362</strain>
    </source>
</reference>
<dbReference type="GO" id="GO:0016628">
    <property type="term" value="F:oxidoreductase activity, acting on the CH-CH group of donors, NAD or NADP as acceptor"/>
    <property type="evidence" value="ECO:0007669"/>
    <property type="project" value="UniProtKB-ARBA"/>
</dbReference>
<dbReference type="InterPro" id="IPR045247">
    <property type="entry name" value="Oye-like"/>
</dbReference>
<dbReference type="PANTHER" id="PTHR22893:SF91">
    <property type="entry name" value="NADPH DEHYDROGENASE 2-RELATED"/>
    <property type="match status" value="1"/>
</dbReference>
<evidence type="ECO:0000259" key="4">
    <source>
        <dbReference type="Pfam" id="PF00724"/>
    </source>
</evidence>
<dbReference type="SUPFAM" id="SSF51395">
    <property type="entry name" value="FMN-linked oxidoreductases"/>
    <property type="match status" value="1"/>
</dbReference>
<dbReference type="FunFam" id="3.20.20.70:FF:000059">
    <property type="entry name" value="N-ethylmaleimide reductase, FMN-linked"/>
    <property type="match status" value="1"/>
</dbReference>
<keyword evidence="3" id="KW-0560">Oxidoreductase</keyword>
<sequence>MNHKLFNPVIVGDVELNNRIVMAPMTRSRAAQPNDVPTELNAIYYGQRASAGLIITEGTQVSDVGKGYSFTPGIYSEEQIQGWALATQAVHEKGGKIAAQLWHVGRMSHSSLHTNHEQPIAPSAIQAKASVFIANQKGEGAMVPAEMPRAMDLDDIQNVKQEFIQAAQNAVKAGFDLVEVHAANGYLFDQFLSTDANQRTDNYGGSVENRARFLLETVDALIDAIGAGRVGVRLSPWGTINGMTDQEPEEITLYLAEQLQKRNIAYIHLAEWNMLPHGDTYPVGFREKLRSLFTNTLIVCGNYSLERAESILDKGLADAVAFGRPFISNPDLVERLQSGHPLAPAKSEYFYGGDATGYTDYPTAQ</sequence>
<dbReference type="Pfam" id="PF00724">
    <property type="entry name" value="Oxidored_FMN"/>
    <property type="match status" value="1"/>
</dbReference>
<dbReference type="CDD" id="cd02933">
    <property type="entry name" value="OYE_like_FMN"/>
    <property type="match status" value="1"/>
</dbReference>
<accession>A0A1V2UV72</accession>
<dbReference type="GO" id="GO:0010181">
    <property type="term" value="F:FMN binding"/>
    <property type="evidence" value="ECO:0007669"/>
    <property type="project" value="InterPro"/>
</dbReference>
<gene>
    <name evidence="5" type="ORF">AC058_13350</name>
</gene>
<dbReference type="InterPro" id="IPR001155">
    <property type="entry name" value="OxRdtase_FMN_N"/>
</dbReference>
<dbReference type="AlphaFoldDB" id="A0A1V2UV72"/>
<comment type="similarity">
    <text evidence="2">Belongs to the NADH:flavin oxidoreductase/NADH oxidase family.</text>
</comment>
<keyword evidence="6" id="KW-1185">Reference proteome</keyword>
<name>A0A1V2UV72_9GAMM</name>
<protein>
    <submittedName>
        <fullName evidence="5">N-ethylmaleimide reductase</fullName>
    </submittedName>
</protein>
<dbReference type="RefSeq" id="WP_077169640.1">
    <property type="nucleotide sequence ID" value="NZ_LFZS01000008.1"/>
</dbReference>
<dbReference type="InterPro" id="IPR013785">
    <property type="entry name" value="Aldolase_TIM"/>
</dbReference>
<evidence type="ECO:0000313" key="6">
    <source>
        <dbReference type="Proteomes" id="UP000189376"/>
    </source>
</evidence>
<dbReference type="PANTHER" id="PTHR22893">
    <property type="entry name" value="NADH OXIDOREDUCTASE-RELATED"/>
    <property type="match status" value="1"/>
</dbReference>
<evidence type="ECO:0000313" key="5">
    <source>
        <dbReference type="EMBL" id="ONN53865.1"/>
    </source>
</evidence>
<dbReference type="EMBL" id="LFZS01000008">
    <property type="protein sequence ID" value="ONN53865.1"/>
    <property type="molecule type" value="Genomic_DNA"/>
</dbReference>
<feature type="domain" description="NADH:flavin oxidoreductase/NADH oxidase N-terminal" evidence="4">
    <location>
        <begin position="4"/>
        <end position="341"/>
    </location>
</feature>
<evidence type="ECO:0000256" key="3">
    <source>
        <dbReference type="ARBA" id="ARBA00023002"/>
    </source>
</evidence>